<dbReference type="RefSeq" id="WP_161047649.1">
    <property type="nucleotide sequence ID" value="NZ_WWCS01000024.1"/>
</dbReference>
<dbReference type="InterPro" id="IPR005094">
    <property type="entry name" value="Endonuclease_MobA/VirD2"/>
</dbReference>
<comment type="caution">
    <text evidence="2">The sequence shown here is derived from an EMBL/GenBank/DDBJ whole genome shotgun (WGS) entry which is preliminary data.</text>
</comment>
<dbReference type="Pfam" id="PF03432">
    <property type="entry name" value="Relaxase"/>
    <property type="match status" value="1"/>
</dbReference>
<protein>
    <recommendedName>
        <fullName evidence="1">MobA/VirD2-like nuclease domain-containing protein</fullName>
    </recommendedName>
</protein>
<keyword evidence="3" id="KW-1185">Reference proteome</keyword>
<evidence type="ECO:0000313" key="2">
    <source>
        <dbReference type="EMBL" id="MYN42765.1"/>
    </source>
</evidence>
<dbReference type="Gene3D" id="3.30.930.30">
    <property type="match status" value="1"/>
</dbReference>
<proteinExistence type="predicted"/>
<dbReference type="EMBL" id="WWCS01000024">
    <property type="protein sequence ID" value="MYN42765.1"/>
    <property type="molecule type" value="Genomic_DNA"/>
</dbReference>
<evidence type="ECO:0000313" key="3">
    <source>
        <dbReference type="Proteomes" id="UP000466332"/>
    </source>
</evidence>
<reference evidence="2 3" key="1">
    <citation type="submission" date="2019-12" db="EMBL/GenBank/DDBJ databases">
        <title>Novel species isolated from a subtropical stream in China.</title>
        <authorList>
            <person name="Lu H."/>
        </authorList>
    </citation>
    <scope>NUCLEOTIDE SEQUENCE [LARGE SCALE GENOMIC DNA]</scope>
    <source>
        <strain evidence="2 3">FT109W</strain>
    </source>
</reference>
<feature type="domain" description="MobA/VirD2-like nuclease" evidence="1">
    <location>
        <begin position="122"/>
        <end position="207"/>
    </location>
</feature>
<evidence type="ECO:0000259" key="1">
    <source>
        <dbReference type="Pfam" id="PF03432"/>
    </source>
</evidence>
<organism evidence="2 3">
    <name type="scientific">Duganella margarita</name>
    <dbReference type="NCBI Taxonomy" id="2692170"/>
    <lineage>
        <taxon>Bacteria</taxon>
        <taxon>Pseudomonadati</taxon>
        <taxon>Pseudomonadota</taxon>
        <taxon>Betaproteobacteria</taxon>
        <taxon>Burkholderiales</taxon>
        <taxon>Oxalobacteraceae</taxon>
        <taxon>Telluria group</taxon>
        <taxon>Duganella</taxon>
    </lineage>
</organism>
<name>A0ABW9WPJ5_9BURK</name>
<accession>A0ABW9WPJ5</accession>
<sequence length="324" mass="36755">MNREQIDAYLLRWDADGFNQRQTRRMHTRPARALKQNGRPNDAGGVRQRLNGIVRKTPQAMVRISGGGRGMRRIRAHLDYISRHGQLPLEDQDGERYVGKDDLAWLGYAWQNGGTPIPDESGRREALNIVLSMPAGTDAQSLQRAARDFAREEFSGHQYAMALHTYLDDPAKEPSPHPHVHLCVKIADEEGRRLNPRKEDLRRWRERFAGRLHERGIDAAASSRLERFQPKRGTSQGLHHLQARGAALFSGTTKADRAALHEHSRRHEAAMLHRYASIARILASADDASDRLLAVGLVNLCQRAMGLPVERERAASHERQLRER</sequence>
<dbReference type="Proteomes" id="UP000466332">
    <property type="component" value="Unassembled WGS sequence"/>
</dbReference>
<gene>
    <name evidence="2" type="ORF">GTP55_25815</name>
</gene>